<dbReference type="EMBL" id="WVTB01000047">
    <property type="protein sequence ID" value="KAF3805053.1"/>
    <property type="molecule type" value="Genomic_DNA"/>
</dbReference>
<dbReference type="PROSITE" id="PS00463">
    <property type="entry name" value="ZN2_CY6_FUNGAL_1"/>
    <property type="match status" value="1"/>
</dbReference>
<dbReference type="GO" id="GO:0045944">
    <property type="term" value="P:positive regulation of transcription by RNA polymerase II"/>
    <property type="evidence" value="ECO:0007669"/>
    <property type="project" value="TreeGrafter"/>
</dbReference>
<dbReference type="AlphaFoldDB" id="A0A8H4FJY2"/>
<dbReference type="Gene3D" id="4.10.240.10">
    <property type="entry name" value="Zn(2)-C6 fungal-type DNA-binding domain"/>
    <property type="match status" value="1"/>
</dbReference>
<sequence>MDGGRRKIRRTTNACIPCRTSKIKCTGDEPCANCRRRVVRCKYEDSGTKASSSERSIHVRSEDDRERRASDVCSTGSKRSCDAAFGSENDDDVSSPRRGSRIVQSSDETHCVYTSPFTLPSTTIRNTHQNKRNWIWLAPSSTWSFTARLTLMMAEKLQHETPFSAPSFLNDEIYTLKWSAAGADEPPNIKGLPSIEHALYLYSTVKFHLGQNYQFLDDEVFVQNVNEFYYGNPVQKAAESRLWFVQFLLVLSFGQAFLSRSKTPKEPPGSKFFIRAMSLLPDPSLLWKDSLLAIEVLALAGLYLYSIYQRDFLDETELTFISTFKVAQAIRIAQLEGLHTQLPEEALGSDTVARCRKLWWTLYIMDRHFSCSLGVPMNTQDIDITTLLDPPSMASPQDTTLGLRVKLSHLLSSIINTVYKSEKTPLGKFLEETKSILHTLAGHAQEIEKITRVKFQNSVDTMPKGTRDITLLYHQCVVIATRPLLLSALKQRLDHFGRGLPDLEDFMAPLIPLMSTGIKSAVKTLQILSGEDTLIEVFLPFDLEYAYGAAIHLTIANALFPSTTEIDGPTHGREAHAILDDMIHKGNSVAEVRKAELTHLEFLFNEFAMRANQPGVQTSRPRVRSLQLRPFPSIWESSTAEPDLASITTLSEPQPLVCAPETPNNAEFLDSIGISSDDFLSIVEQMGDHDDADLPFAMLDLSQFWK</sequence>
<dbReference type="PANTHER" id="PTHR47540">
    <property type="entry name" value="THIAMINE REPRESSIBLE GENES REGULATORY PROTEIN THI5"/>
    <property type="match status" value="1"/>
</dbReference>
<dbReference type="GO" id="GO:0008270">
    <property type="term" value="F:zinc ion binding"/>
    <property type="evidence" value="ECO:0007669"/>
    <property type="project" value="InterPro"/>
</dbReference>
<dbReference type="RefSeq" id="XP_045264212.1">
    <property type="nucleotide sequence ID" value="XM_045405814.1"/>
</dbReference>
<dbReference type="GeneID" id="69012947"/>
<dbReference type="GO" id="GO:0005634">
    <property type="term" value="C:nucleus"/>
    <property type="evidence" value="ECO:0007669"/>
    <property type="project" value="UniProtKB-SubCell"/>
</dbReference>
<comment type="subcellular location">
    <subcellularLocation>
        <location evidence="1">Nucleus</location>
    </subcellularLocation>
</comment>
<dbReference type="SUPFAM" id="SSF57701">
    <property type="entry name" value="Zn2/Cys6 DNA-binding domain"/>
    <property type="match status" value="1"/>
</dbReference>
<keyword evidence="5" id="KW-0804">Transcription</keyword>
<dbReference type="Proteomes" id="UP000613401">
    <property type="component" value="Unassembled WGS sequence"/>
</dbReference>
<gene>
    <name evidence="9" type="ORF">GCG54_00005798</name>
</gene>
<keyword evidence="6" id="KW-0539">Nucleus</keyword>
<feature type="domain" description="Zn(2)-C6 fungal-type" evidence="8">
    <location>
        <begin position="14"/>
        <end position="43"/>
    </location>
</feature>
<dbReference type="SMART" id="SM00906">
    <property type="entry name" value="Fungal_trans"/>
    <property type="match status" value="1"/>
</dbReference>
<dbReference type="CDD" id="cd12148">
    <property type="entry name" value="fungal_TF_MHR"/>
    <property type="match status" value="1"/>
</dbReference>
<comment type="caution">
    <text evidence="9">The sequence shown here is derived from an EMBL/GenBank/DDBJ whole genome shotgun (WGS) entry which is preliminary data.</text>
</comment>
<keyword evidence="3" id="KW-0805">Transcription regulation</keyword>
<evidence type="ECO:0000256" key="1">
    <source>
        <dbReference type="ARBA" id="ARBA00004123"/>
    </source>
</evidence>
<dbReference type="Pfam" id="PF00172">
    <property type="entry name" value="Zn_clus"/>
    <property type="match status" value="1"/>
</dbReference>
<organism evidence="9 10">
    <name type="scientific">Colletotrichum gloeosporioides</name>
    <name type="common">Anthracnose fungus</name>
    <name type="synonym">Glomerella cingulata</name>
    <dbReference type="NCBI Taxonomy" id="474922"/>
    <lineage>
        <taxon>Eukaryota</taxon>
        <taxon>Fungi</taxon>
        <taxon>Dikarya</taxon>
        <taxon>Ascomycota</taxon>
        <taxon>Pezizomycotina</taxon>
        <taxon>Sordariomycetes</taxon>
        <taxon>Hypocreomycetidae</taxon>
        <taxon>Glomerellales</taxon>
        <taxon>Glomerellaceae</taxon>
        <taxon>Colletotrichum</taxon>
        <taxon>Colletotrichum gloeosporioides species complex</taxon>
    </lineage>
</organism>
<accession>A0A8H4FJY2</accession>
<dbReference type="GO" id="GO:0006351">
    <property type="term" value="P:DNA-templated transcription"/>
    <property type="evidence" value="ECO:0007669"/>
    <property type="project" value="InterPro"/>
</dbReference>
<dbReference type="InterPro" id="IPR036864">
    <property type="entry name" value="Zn2-C6_fun-type_DNA-bd_sf"/>
</dbReference>
<reference evidence="9" key="1">
    <citation type="journal article" date="2020" name="Phytopathology">
        <title>Genome sequence and comparative analysis of Colletotrichum gloeosporioides isolated from Liriodendron leaves.</title>
        <authorList>
            <person name="Fu F.F."/>
            <person name="Hao Z."/>
            <person name="Wang P."/>
            <person name="Lu Y."/>
            <person name="Xue L.J."/>
            <person name="Wei G."/>
            <person name="Tian Y."/>
            <person name="Baishi H."/>
            <person name="Xu H."/>
            <person name="Shi J."/>
            <person name="Cheng T."/>
            <person name="Wang G."/>
            <person name="Yi Y."/>
            <person name="Chen J."/>
        </authorList>
    </citation>
    <scope>NUCLEOTIDE SEQUENCE</scope>
    <source>
        <strain evidence="9">Lc1</strain>
    </source>
</reference>
<dbReference type="GO" id="GO:0000981">
    <property type="term" value="F:DNA-binding transcription factor activity, RNA polymerase II-specific"/>
    <property type="evidence" value="ECO:0007669"/>
    <property type="project" value="InterPro"/>
</dbReference>
<dbReference type="GO" id="GO:0043565">
    <property type="term" value="F:sequence-specific DNA binding"/>
    <property type="evidence" value="ECO:0007669"/>
    <property type="project" value="TreeGrafter"/>
</dbReference>
<feature type="compositionally biased region" description="Basic and acidic residues" evidence="7">
    <location>
        <begin position="55"/>
        <end position="70"/>
    </location>
</feature>
<dbReference type="InterPro" id="IPR001138">
    <property type="entry name" value="Zn2Cys6_DnaBD"/>
</dbReference>
<evidence type="ECO:0000256" key="6">
    <source>
        <dbReference type="ARBA" id="ARBA00023242"/>
    </source>
</evidence>
<proteinExistence type="predicted"/>
<dbReference type="PANTHER" id="PTHR47540:SF6">
    <property type="entry name" value="ZN(II)2CYS6 TRANSCRIPTION FACTOR (EUROFUNG)"/>
    <property type="match status" value="1"/>
</dbReference>
<name>A0A8H4FJY2_COLGL</name>
<evidence type="ECO:0000256" key="5">
    <source>
        <dbReference type="ARBA" id="ARBA00023163"/>
    </source>
</evidence>
<dbReference type="CDD" id="cd00067">
    <property type="entry name" value="GAL4"/>
    <property type="match status" value="1"/>
</dbReference>
<keyword evidence="2" id="KW-0479">Metal-binding</keyword>
<reference evidence="9" key="2">
    <citation type="submission" date="2020-03" db="EMBL/GenBank/DDBJ databases">
        <authorList>
            <person name="Fu F.-F."/>
            <person name="Chen J."/>
        </authorList>
    </citation>
    <scope>NUCLEOTIDE SEQUENCE</scope>
    <source>
        <strain evidence="9">Lc1</strain>
    </source>
</reference>
<feature type="region of interest" description="Disordered" evidence="7">
    <location>
        <begin position="52"/>
        <end position="101"/>
    </location>
</feature>
<dbReference type="Pfam" id="PF04082">
    <property type="entry name" value="Fungal_trans"/>
    <property type="match status" value="1"/>
</dbReference>
<evidence type="ECO:0000256" key="4">
    <source>
        <dbReference type="ARBA" id="ARBA00023125"/>
    </source>
</evidence>
<evidence type="ECO:0000313" key="10">
    <source>
        <dbReference type="Proteomes" id="UP000613401"/>
    </source>
</evidence>
<protein>
    <submittedName>
        <fullName evidence="9">Putative transcriptional regulatory protein</fullName>
    </submittedName>
</protein>
<dbReference type="InterPro" id="IPR007219">
    <property type="entry name" value="XnlR_reg_dom"/>
</dbReference>
<evidence type="ECO:0000256" key="7">
    <source>
        <dbReference type="SAM" id="MobiDB-lite"/>
    </source>
</evidence>
<dbReference type="PROSITE" id="PS50048">
    <property type="entry name" value="ZN2_CY6_FUNGAL_2"/>
    <property type="match status" value="1"/>
</dbReference>
<evidence type="ECO:0000256" key="2">
    <source>
        <dbReference type="ARBA" id="ARBA00022723"/>
    </source>
</evidence>
<keyword evidence="4" id="KW-0238">DNA-binding</keyword>
<keyword evidence="10" id="KW-1185">Reference proteome</keyword>
<evidence type="ECO:0000313" key="9">
    <source>
        <dbReference type="EMBL" id="KAF3805053.1"/>
    </source>
</evidence>
<dbReference type="InterPro" id="IPR051711">
    <property type="entry name" value="Stress_Response_Reg"/>
</dbReference>
<evidence type="ECO:0000259" key="8">
    <source>
        <dbReference type="PROSITE" id="PS50048"/>
    </source>
</evidence>
<evidence type="ECO:0000256" key="3">
    <source>
        <dbReference type="ARBA" id="ARBA00023015"/>
    </source>
</evidence>
<dbReference type="SMART" id="SM00066">
    <property type="entry name" value="GAL4"/>
    <property type="match status" value="1"/>
</dbReference>